<evidence type="ECO:0000256" key="3">
    <source>
        <dbReference type="ARBA" id="ARBA00022457"/>
    </source>
</evidence>
<keyword evidence="4" id="KW-0235">DNA replication</keyword>
<dbReference type="Pfam" id="PF00293">
    <property type="entry name" value="NUDIX"/>
    <property type="match status" value="1"/>
</dbReference>
<dbReference type="PANTHER" id="PTHR47707:SF1">
    <property type="entry name" value="NUDIX HYDROLASE FAMILY PROTEIN"/>
    <property type="match status" value="1"/>
</dbReference>
<organism evidence="13 14">
    <name type="scientific">Candidatus Roizmanbacteria bacterium RIFCSPHIGHO2_01_FULL_39_24</name>
    <dbReference type="NCBI Taxonomy" id="1802032"/>
    <lineage>
        <taxon>Bacteria</taxon>
        <taxon>Candidatus Roizmaniibacteriota</taxon>
    </lineage>
</organism>
<dbReference type="GO" id="GO:0006260">
    <property type="term" value="P:DNA replication"/>
    <property type="evidence" value="ECO:0007669"/>
    <property type="project" value="UniProtKB-KW"/>
</dbReference>
<evidence type="ECO:0000313" key="14">
    <source>
        <dbReference type="Proteomes" id="UP000176850"/>
    </source>
</evidence>
<gene>
    <name evidence="13" type="ORF">A2799_03235</name>
</gene>
<evidence type="ECO:0000256" key="5">
    <source>
        <dbReference type="ARBA" id="ARBA00022723"/>
    </source>
</evidence>
<evidence type="ECO:0000259" key="12">
    <source>
        <dbReference type="PROSITE" id="PS51462"/>
    </source>
</evidence>
<keyword evidence="8" id="KW-0460">Magnesium</keyword>
<comment type="cofactor">
    <cofactor evidence="1">
        <name>Mg(2+)</name>
        <dbReference type="ChEBI" id="CHEBI:18420"/>
    </cofactor>
</comment>
<evidence type="ECO:0000256" key="1">
    <source>
        <dbReference type="ARBA" id="ARBA00001946"/>
    </source>
</evidence>
<accession>A0A1F7GET9</accession>
<evidence type="ECO:0000256" key="4">
    <source>
        <dbReference type="ARBA" id="ARBA00022705"/>
    </source>
</evidence>
<evidence type="ECO:0000256" key="11">
    <source>
        <dbReference type="ARBA" id="ARBA00038905"/>
    </source>
</evidence>
<evidence type="ECO:0000256" key="2">
    <source>
        <dbReference type="ARBA" id="ARBA00005582"/>
    </source>
</evidence>
<reference evidence="13 14" key="1">
    <citation type="journal article" date="2016" name="Nat. Commun.">
        <title>Thousands of microbial genomes shed light on interconnected biogeochemical processes in an aquifer system.</title>
        <authorList>
            <person name="Anantharaman K."/>
            <person name="Brown C.T."/>
            <person name="Hug L.A."/>
            <person name="Sharon I."/>
            <person name="Castelle C.J."/>
            <person name="Probst A.J."/>
            <person name="Thomas B.C."/>
            <person name="Singh A."/>
            <person name="Wilkins M.J."/>
            <person name="Karaoz U."/>
            <person name="Brodie E.L."/>
            <person name="Williams K.H."/>
            <person name="Hubbard S.S."/>
            <person name="Banfield J.F."/>
        </authorList>
    </citation>
    <scope>NUCLEOTIDE SEQUENCE [LARGE SCALE GENOMIC DNA]</scope>
</reference>
<sequence>MNDYDPNRVPEKSYFLVGQKAIILNGQNQILVLQRSEKTKGEGKWSLPGGAMEHNETPIDSIKREIMEETMLEVTDIKQFSFKSYSYKGDSVLIIGYKCKAKSEDVTLNWEHDDYKWLTKGEALKLELTEDGKYFIEQFE</sequence>
<dbReference type="InterPro" id="IPR047127">
    <property type="entry name" value="MutT-like"/>
</dbReference>
<evidence type="ECO:0000256" key="9">
    <source>
        <dbReference type="ARBA" id="ARBA00023204"/>
    </source>
</evidence>
<keyword evidence="9" id="KW-0234">DNA repair</keyword>
<dbReference type="Proteomes" id="UP000176850">
    <property type="component" value="Unassembled WGS sequence"/>
</dbReference>
<keyword evidence="7" id="KW-0378">Hydrolase</keyword>
<dbReference type="GO" id="GO:0044715">
    <property type="term" value="F:8-oxo-dGDP phosphatase activity"/>
    <property type="evidence" value="ECO:0007669"/>
    <property type="project" value="TreeGrafter"/>
</dbReference>
<name>A0A1F7GET9_9BACT</name>
<proteinExistence type="inferred from homology"/>
<comment type="catalytic activity">
    <reaction evidence="10">
        <text>8-oxo-dGTP + H2O = 8-oxo-dGMP + diphosphate + H(+)</text>
        <dbReference type="Rhea" id="RHEA:31575"/>
        <dbReference type="ChEBI" id="CHEBI:15377"/>
        <dbReference type="ChEBI" id="CHEBI:15378"/>
        <dbReference type="ChEBI" id="CHEBI:33019"/>
        <dbReference type="ChEBI" id="CHEBI:63224"/>
        <dbReference type="ChEBI" id="CHEBI:77896"/>
        <dbReference type="EC" id="3.6.1.55"/>
    </reaction>
</comment>
<dbReference type="EMBL" id="MFZH01000046">
    <property type="protein sequence ID" value="OGK17440.1"/>
    <property type="molecule type" value="Genomic_DNA"/>
</dbReference>
<comment type="similarity">
    <text evidence="2">Belongs to the Nudix hydrolase family.</text>
</comment>
<evidence type="ECO:0000313" key="13">
    <source>
        <dbReference type="EMBL" id="OGK17440.1"/>
    </source>
</evidence>
<dbReference type="EC" id="3.6.1.55" evidence="11"/>
<evidence type="ECO:0000256" key="7">
    <source>
        <dbReference type="ARBA" id="ARBA00022801"/>
    </source>
</evidence>
<keyword evidence="6" id="KW-0227">DNA damage</keyword>
<evidence type="ECO:0000256" key="6">
    <source>
        <dbReference type="ARBA" id="ARBA00022763"/>
    </source>
</evidence>
<feature type="domain" description="Nudix hydrolase" evidence="12">
    <location>
        <begin position="6"/>
        <end position="140"/>
    </location>
</feature>
<dbReference type="InterPro" id="IPR000086">
    <property type="entry name" value="NUDIX_hydrolase_dom"/>
</dbReference>
<dbReference type="SUPFAM" id="SSF55811">
    <property type="entry name" value="Nudix"/>
    <property type="match status" value="1"/>
</dbReference>
<dbReference type="GO" id="GO:0008413">
    <property type="term" value="F:8-oxo-7,8-dihydroguanosine triphosphate pyrophosphatase activity"/>
    <property type="evidence" value="ECO:0007669"/>
    <property type="project" value="TreeGrafter"/>
</dbReference>
<dbReference type="GO" id="GO:0035539">
    <property type="term" value="F:8-oxo-7,8-dihydrodeoxyguanosine triphosphate pyrophosphatase activity"/>
    <property type="evidence" value="ECO:0007669"/>
    <property type="project" value="UniProtKB-EC"/>
</dbReference>
<keyword evidence="3" id="KW-0515">Mutator protein</keyword>
<dbReference type="PROSITE" id="PS51462">
    <property type="entry name" value="NUDIX"/>
    <property type="match status" value="1"/>
</dbReference>
<dbReference type="InterPro" id="IPR015797">
    <property type="entry name" value="NUDIX_hydrolase-like_dom_sf"/>
</dbReference>
<keyword evidence="5" id="KW-0479">Metal-binding</keyword>
<dbReference type="GO" id="GO:0006281">
    <property type="term" value="P:DNA repair"/>
    <property type="evidence" value="ECO:0007669"/>
    <property type="project" value="UniProtKB-KW"/>
</dbReference>
<evidence type="ECO:0000256" key="8">
    <source>
        <dbReference type="ARBA" id="ARBA00022842"/>
    </source>
</evidence>
<protein>
    <recommendedName>
        <fullName evidence="11">8-oxo-dGTP diphosphatase</fullName>
        <ecNumber evidence="11">3.6.1.55</ecNumber>
    </recommendedName>
</protein>
<dbReference type="PANTHER" id="PTHR47707">
    <property type="entry name" value="8-OXO-DGTP DIPHOSPHATASE"/>
    <property type="match status" value="1"/>
</dbReference>
<dbReference type="AlphaFoldDB" id="A0A1F7GET9"/>
<dbReference type="GO" id="GO:0046872">
    <property type="term" value="F:metal ion binding"/>
    <property type="evidence" value="ECO:0007669"/>
    <property type="project" value="UniProtKB-KW"/>
</dbReference>
<dbReference type="Gene3D" id="3.90.79.10">
    <property type="entry name" value="Nucleoside Triphosphate Pyrophosphohydrolase"/>
    <property type="match status" value="1"/>
</dbReference>
<evidence type="ECO:0000256" key="10">
    <source>
        <dbReference type="ARBA" id="ARBA00035861"/>
    </source>
</evidence>
<comment type="caution">
    <text evidence="13">The sequence shown here is derived from an EMBL/GenBank/DDBJ whole genome shotgun (WGS) entry which is preliminary data.</text>
</comment>
<dbReference type="GO" id="GO:0044716">
    <property type="term" value="F:8-oxo-GDP phosphatase activity"/>
    <property type="evidence" value="ECO:0007669"/>
    <property type="project" value="TreeGrafter"/>
</dbReference>